<proteinExistence type="predicted"/>
<name>A0A077PR35_XENBV</name>
<protein>
    <submittedName>
        <fullName evidence="1">Uncharacterized protein</fullName>
    </submittedName>
</protein>
<dbReference type="RefSeq" id="WP_038194335.1">
    <property type="nucleotide sequence ID" value="NZ_CAWLXS010000109.1"/>
</dbReference>
<evidence type="ECO:0000313" key="2">
    <source>
        <dbReference type="Proteomes" id="UP000028493"/>
    </source>
</evidence>
<sequence>MITIGNHYQGPELDGSLIKLALRTALGVAEEERDEEYDSGKEAFINPIFIVPGSISKPDFEGFKYGYFSKKEKGVVIQIAVPQSVADGEGIREFIVGALREAVRMAAEKFAKHAIPFSSLKAEKIILAIEKKLQGF</sequence>
<dbReference type="AlphaFoldDB" id="A0A077PR35"/>
<dbReference type="EMBL" id="CBSZ010000015">
    <property type="protein sequence ID" value="CDH22374.1"/>
    <property type="molecule type" value="Genomic_DNA"/>
</dbReference>
<accession>A0A077PR35</accession>
<comment type="caution">
    <text evidence="1">The sequence shown here is derived from an EMBL/GenBank/DDBJ whole genome shotgun (WGS) entry which is preliminary data.</text>
</comment>
<gene>
    <name evidence="1" type="ORF">XBKB1_1110011</name>
</gene>
<evidence type="ECO:0000313" key="1">
    <source>
        <dbReference type="EMBL" id="CDH22374.1"/>
    </source>
</evidence>
<organism evidence="1 2">
    <name type="scientific">Xenorhabdus bovienii str. kraussei Becker Underwood</name>
    <dbReference type="NCBI Taxonomy" id="1398204"/>
    <lineage>
        <taxon>Bacteria</taxon>
        <taxon>Pseudomonadati</taxon>
        <taxon>Pseudomonadota</taxon>
        <taxon>Gammaproteobacteria</taxon>
        <taxon>Enterobacterales</taxon>
        <taxon>Morganellaceae</taxon>
        <taxon>Xenorhabdus</taxon>
    </lineage>
</organism>
<reference evidence="1" key="1">
    <citation type="submission" date="2013-07" db="EMBL/GenBank/DDBJ databases">
        <title>Sub-species coevolution in mutualistic symbiosis.</title>
        <authorList>
            <person name="Murfin K."/>
            <person name="Klassen J."/>
            <person name="Lee M."/>
            <person name="Forst S."/>
            <person name="Stock P."/>
            <person name="Goodrich-Blair H."/>
        </authorList>
    </citation>
    <scope>NUCLEOTIDE SEQUENCE [LARGE SCALE GENOMIC DNA]</scope>
    <source>
        <strain evidence="1">Kraussei Becker Underwood</strain>
    </source>
</reference>
<dbReference type="Proteomes" id="UP000028493">
    <property type="component" value="Unassembled WGS sequence"/>
</dbReference>
<dbReference type="HOGENOM" id="CLU_1874658_0_0_6"/>